<accession>A0AA95IA27</accession>
<evidence type="ECO:0000313" key="1">
    <source>
        <dbReference type="EMBL" id="WHX50563.1"/>
    </source>
</evidence>
<dbReference type="RefSeq" id="WP_283927624.1">
    <property type="nucleotide sequence ID" value="NZ_CP126084.1"/>
</dbReference>
<dbReference type="Proteomes" id="UP001177943">
    <property type="component" value="Chromosome"/>
</dbReference>
<gene>
    <name evidence="1" type="ORF">QNH46_07925</name>
</gene>
<dbReference type="AlphaFoldDB" id="A0AA95IA27"/>
<name>A0AA95IA27_9BACL</name>
<proteinExistence type="predicted"/>
<dbReference type="KEGG" id="pwn:QNH46_07925"/>
<reference evidence="1" key="1">
    <citation type="submission" date="2023-05" db="EMBL/GenBank/DDBJ databases">
        <title>Comparative genomics of Bacillaceae isolates and their secondary metabolite potential.</title>
        <authorList>
            <person name="Song L."/>
            <person name="Nielsen L.J."/>
            <person name="Mohite O."/>
            <person name="Xu X."/>
            <person name="Weber T."/>
            <person name="Kovacs A.T."/>
        </authorList>
    </citation>
    <scope>NUCLEOTIDE SEQUENCE</scope>
    <source>
        <strain evidence="1">B2_4</strain>
    </source>
</reference>
<sequence length="112" mass="12558">MGENYKRDLTVKLHQYLKEIESKLDKSGNSNVPILIFTNFGHIECHLAKPENVDNDPVATIFTGAVELANITDLPALHLKDAKITPYGEKQPAHIVKDMVLFTDQIIGLSFR</sequence>
<evidence type="ECO:0000313" key="2">
    <source>
        <dbReference type="Proteomes" id="UP001177943"/>
    </source>
</evidence>
<protein>
    <submittedName>
        <fullName evidence="1">Uncharacterized protein</fullName>
    </submittedName>
</protein>
<organism evidence="1 2">
    <name type="scientific">Paenibacillus woosongensis</name>
    <dbReference type="NCBI Taxonomy" id="307580"/>
    <lineage>
        <taxon>Bacteria</taxon>
        <taxon>Bacillati</taxon>
        <taxon>Bacillota</taxon>
        <taxon>Bacilli</taxon>
        <taxon>Bacillales</taxon>
        <taxon>Paenibacillaceae</taxon>
        <taxon>Paenibacillus</taxon>
    </lineage>
</organism>
<dbReference type="EMBL" id="CP126084">
    <property type="protein sequence ID" value="WHX50563.1"/>
    <property type="molecule type" value="Genomic_DNA"/>
</dbReference>